<dbReference type="GO" id="GO:0000136">
    <property type="term" value="C:mannan polymerase complex"/>
    <property type="evidence" value="ECO:0007669"/>
    <property type="project" value="TreeGrafter"/>
</dbReference>
<evidence type="ECO:0000313" key="2">
    <source>
        <dbReference type="EMBL" id="CAI4015181.1"/>
    </source>
</evidence>
<protein>
    <submittedName>
        <fullName evidence="4">ABC transporter G family member 24</fullName>
    </submittedName>
</protein>
<evidence type="ECO:0000313" key="3">
    <source>
        <dbReference type="EMBL" id="CAL1168556.1"/>
    </source>
</evidence>
<dbReference type="EMBL" id="CAMXCT030006518">
    <property type="protein sequence ID" value="CAL4802493.1"/>
    <property type="molecule type" value="Genomic_DNA"/>
</dbReference>
<keyword evidence="5" id="KW-1185">Reference proteome</keyword>
<dbReference type="InterPro" id="IPR029044">
    <property type="entry name" value="Nucleotide-diphossugar_trans"/>
</dbReference>
<proteinExistence type="predicted"/>
<evidence type="ECO:0000256" key="1">
    <source>
        <dbReference type="SAM" id="Coils"/>
    </source>
</evidence>
<name>A0A9P1DTH6_9DINO</name>
<organism evidence="2">
    <name type="scientific">Cladocopium goreaui</name>
    <dbReference type="NCBI Taxonomy" id="2562237"/>
    <lineage>
        <taxon>Eukaryota</taxon>
        <taxon>Sar</taxon>
        <taxon>Alveolata</taxon>
        <taxon>Dinophyceae</taxon>
        <taxon>Suessiales</taxon>
        <taxon>Symbiodiniaceae</taxon>
        <taxon>Cladocopium</taxon>
    </lineage>
</organism>
<dbReference type="EMBL" id="CAMXCT020006518">
    <property type="protein sequence ID" value="CAL1168556.1"/>
    <property type="molecule type" value="Genomic_DNA"/>
</dbReference>
<feature type="coiled-coil region" evidence="1">
    <location>
        <begin position="827"/>
        <end position="854"/>
    </location>
</feature>
<dbReference type="OrthoDB" id="441455at2759"/>
<dbReference type="InterPro" id="IPR039367">
    <property type="entry name" value="Och1-like"/>
</dbReference>
<dbReference type="AlphaFoldDB" id="A0A9P1DTH6"/>
<reference evidence="2" key="1">
    <citation type="submission" date="2022-10" db="EMBL/GenBank/DDBJ databases">
        <authorList>
            <person name="Chen Y."/>
            <person name="Dougan E. K."/>
            <person name="Chan C."/>
            <person name="Rhodes N."/>
            <person name="Thang M."/>
        </authorList>
    </citation>
    <scope>NUCLEOTIDE SEQUENCE</scope>
</reference>
<dbReference type="Proteomes" id="UP001152797">
    <property type="component" value="Unassembled WGS sequence"/>
</dbReference>
<evidence type="ECO:0000313" key="4">
    <source>
        <dbReference type="EMBL" id="CAL4802493.1"/>
    </source>
</evidence>
<dbReference type="PANTHER" id="PTHR31834">
    <property type="entry name" value="INITIATION-SPECIFIC ALPHA-1,6-MANNOSYLTRANSFERASE"/>
    <property type="match status" value="1"/>
</dbReference>
<dbReference type="Pfam" id="PF04488">
    <property type="entry name" value="Gly_transf_sug"/>
    <property type="match status" value="1"/>
</dbReference>
<dbReference type="EMBL" id="CAMXCT010006518">
    <property type="protein sequence ID" value="CAI4015181.1"/>
    <property type="molecule type" value="Genomic_DNA"/>
</dbReference>
<accession>A0A9P1DTH6</accession>
<dbReference type="Gene3D" id="3.90.550.20">
    <property type="match status" value="1"/>
</dbReference>
<gene>
    <name evidence="2" type="ORF">C1SCF055_LOCUS40027</name>
</gene>
<dbReference type="SUPFAM" id="SSF53448">
    <property type="entry name" value="Nucleotide-diphospho-sugar transferases"/>
    <property type="match status" value="1"/>
</dbReference>
<keyword evidence="1" id="KW-0175">Coiled coil</keyword>
<comment type="caution">
    <text evidence="2">The sequence shown here is derived from an EMBL/GenBank/DDBJ whole genome shotgun (WGS) entry which is preliminary data.</text>
</comment>
<sequence length="1185" mass="129605">MEVSLVEADGLPEGCLLSIRSGSTRRQASVDSKFKLFFPKGGRAGEEVKVDALLPIGTHVLKLEEGKDQYEMDLNGMQVSLHMKEVEQQPLEQDADAKNEIDPHASHRHRVAISARKYLDEHQLLGWAHRLFQDLIHDQPDDPWAYIDQRTGEARTTDLINKAQQKKVEEANLGGLQQAPDLPELPPNLDDDDGVLQTEEEVLDNIRVKAHNALMKAAEDGSLEKALNLGEKSQKPSLEEIRQKAAQHLMKAAQDGSLEKALAGKGMNMDEMDAIRQEAAQTLLRAAEDGSLEAVLSRKTGDQGLDALRQEAAQTLLKAAQDGTLEAVLKKKPTDQDVESIRAQAAATLLKAAEDGTLQKVLSSQSVDQDLDLLRKEAAQTLLKAAEDGSLEAVLKKKGTDQQDLDALRKEAAQTLLKAAQNGTLQSVLSQKTGQDMDKLREDAASLLLRAAEDGTLEAVLSSRVKVQKVQKDQELLRSKAAGILLRAAEDGTLEDVLMKKATMKDPEELRHQAAATLLKAAENGTLEEVLKSKAKGNDLEAIRLEAARALCKAVEVPGTLEAALAKARGQAWPWSLEGIPCTIHQLDTGELSKTSNTWTSMNPECNHKLWNATQVETLVREQSPDLIWPIWDSLSVEERGDVFRYLVIWHQGGWWADSDVACLKPIADFPVPSNATMIVGYEFGHRWSEKQRQEVNFARTEQFAKHPGLRYFFAAAPRNPVLLRCLRMVRQRFSWKILQTSDFTGSALFSDAVNEFLESDESLNKEISVRVSPSEGEHLLLSFQSERMYLKQNWNVWILAAGRVNSAPQVSADDPMEAQQTCEAAAHHGKELKERQERELEVLKQEAALALLKAAEDGSLDKAFAETRGEDLEGLRRAAAETLLIAAKDGRLEQALGGGAAEAKDLEALRQTAADSLLQAAKDGSLEQALEIVKKDFDSVQLDDLRKQAATALLRAAEDGRLASALAPKELEQMRQEAADALLRAAKDGSLEKALLKETRASLTDQEVKDLARNTFEEAALDGRLAKALSQTLASKEVSGEMDVEGLRVAAKDTLLAACADGRLESALKSRARAEVVDSITTWAAEANQVANPKDIQAIKDKAADALVKALGMEDAAPRVPEPEAKVAPSPPSEEMAKLDVKNVKAKVACDALQKATRVKIVGVQAYFLSGAFDCLDVKEPLTG</sequence>
<dbReference type="PANTHER" id="PTHR31834:SF1">
    <property type="entry name" value="INITIATION-SPECIFIC ALPHA-1,6-MANNOSYLTRANSFERASE"/>
    <property type="match status" value="1"/>
</dbReference>
<dbReference type="GO" id="GO:0000009">
    <property type="term" value="F:alpha-1,6-mannosyltransferase activity"/>
    <property type="evidence" value="ECO:0007669"/>
    <property type="project" value="InterPro"/>
</dbReference>
<dbReference type="InterPro" id="IPR007577">
    <property type="entry name" value="GlycoTrfase_DXD_sugar-bd_CS"/>
</dbReference>
<dbReference type="GO" id="GO:0006487">
    <property type="term" value="P:protein N-linked glycosylation"/>
    <property type="evidence" value="ECO:0007669"/>
    <property type="project" value="TreeGrafter"/>
</dbReference>
<evidence type="ECO:0000313" key="5">
    <source>
        <dbReference type="Proteomes" id="UP001152797"/>
    </source>
</evidence>
<reference evidence="3" key="2">
    <citation type="submission" date="2024-04" db="EMBL/GenBank/DDBJ databases">
        <authorList>
            <person name="Chen Y."/>
            <person name="Shah S."/>
            <person name="Dougan E. K."/>
            <person name="Thang M."/>
            <person name="Chan C."/>
        </authorList>
    </citation>
    <scope>NUCLEOTIDE SEQUENCE [LARGE SCALE GENOMIC DNA]</scope>
</reference>